<dbReference type="HOGENOM" id="CLU_001666_8_2_10"/>
<name>L0G725_ECHVK</name>
<dbReference type="InterPro" id="IPR050534">
    <property type="entry name" value="Coronavir_polyprotein_1ab"/>
</dbReference>
<dbReference type="GO" id="GO:0005737">
    <property type="term" value="C:cytoplasm"/>
    <property type="evidence" value="ECO:0007669"/>
    <property type="project" value="UniProtKB-SubCell"/>
</dbReference>
<dbReference type="KEGG" id="evi:Echvi_4649"/>
<reference evidence="11" key="1">
    <citation type="submission" date="2012-02" db="EMBL/GenBank/DDBJ databases">
        <title>The complete genome of Echinicola vietnamensis DSM 17526.</title>
        <authorList>
            <person name="Lucas S."/>
            <person name="Copeland A."/>
            <person name="Lapidus A."/>
            <person name="Glavina del Rio T."/>
            <person name="Dalin E."/>
            <person name="Tice H."/>
            <person name="Bruce D."/>
            <person name="Goodwin L."/>
            <person name="Pitluck S."/>
            <person name="Peters L."/>
            <person name="Ovchinnikova G."/>
            <person name="Teshima H."/>
            <person name="Kyrpides N."/>
            <person name="Mavromatis K."/>
            <person name="Ivanova N."/>
            <person name="Brettin T."/>
            <person name="Detter J.C."/>
            <person name="Han C."/>
            <person name="Larimer F."/>
            <person name="Land M."/>
            <person name="Hauser L."/>
            <person name="Markowitz V."/>
            <person name="Cheng J.-F."/>
            <person name="Hugenholtz P."/>
            <person name="Woyke T."/>
            <person name="Wu D."/>
            <person name="Brambilla E."/>
            <person name="Klenk H.-P."/>
            <person name="Eisen J.A."/>
        </authorList>
    </citation>
    <scope>NUCLEOTIDE SEQUENCE [LARGE SCALE GENOMIC DNA]</scope>
    <source>
        <strain evidence="11">DSM 17526 / LMG 23754 / KMM 6221</strain>
    </source>
</reference>
<organism evidence="10 11">
    <name type="scientific">Echinicola vietnamensis (strain DSM 17526 / LMG 23754 / KMM 6221)</name>
    <dbReference type="NCBI Taxonomy" id="926556"/>
    <lineage>
        <taxon>Bacteria</taxon>
        <taxon>Pseudomonadati</taxon>
        <taxon>Bacteroidota</taxon>
        <taxon>Cytophagia</taxon>
        <taxon>Cytophagales</taxon>
        <taxon>Cyclobacteriaceae</taxon>
        <taxon>Echinicola</taxon>
    </lineage>
</organism>
<dbReference type="PANTHER" id="PTHR43788">
    <property type="entry name" value="DNA2/NAM7 HELICASE FAMILY MEMBER"/>
    <property type="match status" value="1"/>
</dbReference>
<evidence type="ECO:0000313" key="10">
    <source>
        <dbReference type="EMBL" id="AGA80816.1"/>
    </source>
</evidence>
<dbReference type="STRING" id="926556.Echvi_4649"/>
<dbReference type="GO" id="GO:0005524">
    <property type="term" value="F:ATP binding"/>
    <property type="evidence" value="ECO:0007669"/>
    <property type="project" value="UniProtKB-KW"/>
</dbReference>
<evidence type="ECO:0000259" key="9">
    <source>
        <dbReference type="SMART" id="SM00382"/>
    </source>
</evidence>
<dbReference type="InterPro" id="IPR027417">
    <property type="entry name" value="P-loop_NTPase"/>
</dbReference>
<dbReference type="InterPro" id="IPR047187">
    <property type="entry name" value="SF1_C_Upf1"/>
</dbReference>
<dbReference type="RefSeq" id="WP_015268338.1">
    <property type="nucleotide sequence ID" value="NC_019904.1"/>
</dbReference>
<dbReference type="SMART" id="SM00382">
    <property type="entry name" value="AAA"/>
    <property type="match status" value="1"/>
</dbReference>
<evidence type="ECO:0000256" key="8">
    <source>
        <dbReference type="ARBA" id="ARBA00022840"/>
    </source>
</evidence>
<dbReference type="eggNOG" id="COG0507">
    <property type="taxonomic scope" value="Bacteria"/>
</dbReference>
<dbReference type="FunFam" id="3.40.50.300:FF:000326">
    <property type="entry name" value="P-loop containing nucleoside triphosphate hydrolase"/>
    <property type="match status" value="1"/>
</dbReference>
<dbReference type="Gene3D" id="2.40.30.270">
    <property type="match status" value="1"/>
</dbReference>
<dbReference type="SUPFAM" id="SSF52540">
    <property type="entry name" value="P-loop containing nucleoside triphosphate hydrolases"/>
    <property type="match status" value="1"/>
</dbReference>
<evidence type="ECO:0000256" key="2">
    <source>
        <dbReference type="ARBA" id="ARBA00007913"/>
    </source>
</evidence>
<keyword evidence="6" id="KW-0378">Hydrolase</keyword>
<dbReference type="InterPro" id="IPR003593">
    <property type="entry name" value="AAA+_ATPase"/>
</dbReference>
<dbReference type="AlphaFoldDB" id="L0G725"/>
<dbReference type="EMBL" id="CP003346">
    <property type="protein sequence ID" value="AGA80816.1"/>
    <property type="molecule type" value="Genomic_DNA"/>
</dbReference>
<keyword evidence="5" id="KW-0547">Nucleotide-binding</keyword>
<dbReference type="EC" id="3.6.4.12" evidence="3"/>
<evidence type="ECO:0000256" key="4">
    <source>
        <dbReference type="ARBA" id="ARBA00022490"/>
    </source>
</evidence>
<dbReference type="OrthoDB" id="9757917at2"/>
<dbReference type="Pfam" id="PF13087">
    <property type="entry name" value="AAA_12"/>
    <property type="match status" value="1"/>
</dbReference>
<comment type="subcellular location">
    <subcellularLocation>
        <location evidence="1">Cytoplasm</location>
    </subcellularLocation>
</comment>
<dbReference type="GO" id="GO:0016787">
    <property type="term" value="F:hydrolase activity"/>
    <property type="evidence" value="ECO:0007669"/>
    <property type="project" value="UniProtKB-KW"/>
</dbReference>
<evidence type="ECO:0000256" key="3">
    <source>
        <dbReference type="ARBA" id="ARBA00012551"/>
    </source>
</evidence>
<dbReference type="GO" id="GO:0003723">
    <property type="term" value="F:RNA binding"/>
    <property type="evidence" value="ECO:0007669"/>
    <property type="project" value="InterPro"/>
</dbReference>
<dbReference type="Gene3D" id="3.40.50.300">
    <property type="entry name" value="P-loop containing nucleotide triphosphate hydrolases"/>
    <property type="match status" value="2"/>
</dbReference>
<proteinExistence type="inferred from homology"/>
<dbReference type="CDD" id="cd18808">
    <property type="entry name" value="SF1_C_Upf1"/>
    <property type="match status" value="1"/>
</dbReference>
<dbReference type="Proteomes" id="UP000010796">
    <property type="component" value="Chromosome"/>
</dbReference>
<dbReference type="Pfam" id="PF13086">
    <property type="entry name" value="AAA_11"/>
    <property type="match status" value="1"/>
</dbReference>
<keyword evidence="4" id="KW-0963">Cytoplasm</keyword>
<dbReference type="GO" id="GO:0043139">
    <property type="term" value="F:5'-3' DNA helicase activity"/>
    <property type="evidence" value="ECO:0007669"/>
    <property type="project" value="TreeGrafter"/>
</dbReference>
<dbReference type="InterPro" id="IPR048761">
    <property type="entry name" value="SMUBP-2_HCS1_1B"/>
</dbReference>
<evidence type="ECO:0000256" key="5">
    <source>
        <dbReference type="ARBA" id="ARBA00022741"/>
    </source>
</evidence>
<dbReference type="InterPro" id="IPR041679">
    <property type="entry name" value="DNA2/NAM7-like_C"/>
</dbReference>
<protein>
    <recommendedName>
        <fullName evidence="3">DNA helicase</fullName>
        <ecNumber evidence="3">3.6.4.12</ecNumber>
    </recommendedName>
</protein>
<dbReference type="GO" id="GO:0005694">
    <property type="term" value="C:chromosome"/>
    <property type="evidence" value="ECO:0007669"/>
    <property type="project" value="UniProtKB-ARBA"/>
</dbReference>
<comment type="similarity">
    <text evidence="2">Belongs to the DNA2/NAM7 helicase family.</text>
</comment>
<dbReference type="InterPro" id="IPR041677">
    <property type="entry name" value="DNA2/NAM7_AAA_11"/>
</dbReference>
<evidence type="ECO:0000313" key="11">
    <source>
        <dbReference type="Proteomes" id="UP000010796"/>
    </source>
</evidence>
<evidence type="ECO:0000256" key="1">
    <source>
        <dbReference type="ARBA" id="ARBA00004496"/>
    </source>
</evidence>
<dbReference type="PATRIC" id="fig|926556.3.peg.4914"/>
<keyword evidence="8" id="KW-0067">ATP-binding</keyword>
<dbReference type="Pfam" id="PF21138">
    <property type="entry name" value="SMUBP-2_HCS1_1B"/>
    <property type="match status" value="1"/>
</dbReference>
<dbReference type="PANTHER" id="PTHR43788:SF8">
    <property type="entry name" value="DNA-BINDING PROTEIN SMUBP-2"/>
    <property type="match status" value="1"/>
</dbReference>
<evidence type="ECO:0000256" key="7">
    <source>
        <dbReference type="ARBA" id="ARBA00022806"/>
    </source>
</evidence>
<feature type="domain" description="AAA+ ATPase" evidence="9">
    <location>
        <begin position="197"/>
        <end position="425"/>
    </location>
</feature>
<accession>L0G725</accession>
<evidence type="ECO:0000256" key="6">
    <source>
        <dbReference type="ARBA" id="ARBA00022801"/>
    </source>
</evidence>
<dbReference type="eggNOG" id="COG1112">
    <property type="taxonomic scope" value="Bacteria"/>
</dbReference>
<keyword evidence="11" id="KW-1185">Reference proteome</keyword>
<gene>
    <name evidence="10" type="ordered locus">Echvi_4649</name>
</gene>
<dbReference type="CDD" id="cd18044">
    <property type="entry name" value="DEXXQc_SMUBP2"/>
    <property type="match status" value="1"/>
</dbReference>
<sequence length="643" mass="72317">MSRIQEELKITLQLLKKEWKEDLEQYRAKTLSASVADKQKEGICWYPVQLVKTKVGLGDRLIVEVERADTRLSHGFQSGKTVSLFSNFSDGAPLRTNGVVNMVKKNTMVVTLMGHEWPDWLHDGKLGVDLHFDEASYREMEYAVQQVIKAGEGRLGQLRNVLLGQEKASFVRGLPKSVEAPHLNHSQVEAVEMVLAAQEVALVHGPPGTGKTTTMVQAIEETLRSHRQVLVCAPSNAAVDLLVEKLLAIGLSTLRIGHPARVDDELLEQTLDAKIAQHSSFRDLKKLRKAAEEYRKLGRKYKRNFGAAERQQRKQLFAEASKVKEAARHLEDYILYDVFQQNQVIATTLVGANHPVLKGMAFPVVFIDEAAQGLEPATWIPVLKAQKIVMAGDHCQLPPTIKSYEAAKDGLSETLFEKVIQRQPEASRMLRVQYRMPELIMRFSSEYFYHGQLEAAALTDEHFLGHDERVMAYIDTAGSGFGEHLEKDSLSKLNTDEARFGLGMLEKLVEKIGVSTFKEKAFTIGVISPYKAQVKKLAELMEEGSEYENLRQLSDHVTIGTIDGFQGQERDVVLISMVRSNDEGEIGFLADTRRMNVALTRAKRKLMVVGDSGTLSTHPFYQKFLDFVNDNGLYSSIYEYMEF</sequence>
<keyword evidence="7" id="KW-0347">Helicase</keyword>